<protein>
    <submittedName>
        <fullName evidence="1">Uncharacterized protein</fullName>
    </submittedName>
</protein>
<gene>
    <name evidence="1" type="ORF">M8744_12090</name>
</gene>
<evidence type="ECO:0000313" key="2">
    <source>
        <dbReference type="Proteomes" id="UP001203036"/>
    </source>
</evidence>
<evidence type="ECO:0000313" key="1">
    <source>
        <dbReference type="EMBL" id="MCM2562886.1"/>
    </source>
</evidence>
<organism evidence="1 2">
    <name type="scientific">Lutimaribacter degradans</name>
    <dbReference type="NCBI Taxonomy" id="2945989"/>
    <lineage>
        <taxon>Bacteria</taxon>
        <taxon>Pseudomonadati</taxon>
        <taxon>Pseudomonadota</taxon>
        <taxon>Alphaproteobacteria</taxon>
        <taxon>Rhodobacterales</taxon>
        <taxon>Roseobacteraceae</taxon>
        <taxon>Lutimaribacter</taxon>
    </lineage>
</organism>
<dbReference type="Proteomes" id="UP001203036">
    <property type="component" value="Unassembled WGS sequence"/>
</dbReference>
<accession>A0ACC5ZX27</accession>
<proteinExistence type="predicted"/>
<name>A0ACC5ZX27_9RHOB</name>
<reference evidence="1" key="1">
    <citation type="submission" date="2022-06" db="EMBL/GenBank/DDBJ databases">
        <title>Lutimaribacter sp. EGI FJ00013, a novel bacterium isolated from a salt lake sediment enrichment.</title>
        <authorList>
            <person name="Gao L."/>
            <person name="Fang B.-Z."/>
            <person name="Li W.-J."/>
        </authorList>
    </citation>
    <scope>NUCLEOTIDE SEQUENCE</scope>
    <source>
        <strain evidence="1">EGI FJ00013</strain>
    </source>
</reference>
<dbReference type="EMBL" id="JAMQGO010000007">
    <property type="protein sequence ID" value="MCM2562886.1"/>
    <property type="molecule type" value="Genomic_DNA"/>
</dbReference>
<keyword evidence="2" id="KW-1185">Reference proteome</keyword>
<comment type="caution">
    <text evidence="1">The sequence shown here is derived from an EMBL/GenBank/DDBJ whole genome shotgun (WGS) entry which is preliminary data.</text>
</comment>
<sequence length="157" mass="17210">MLVRDLPKPAVQNRITMLTPLEAALEEFDAAIEKAERMIRRSSAAPTKEFYEASFRISVGVLNFSSKNVQEYHNAVSDTTAKLSALTRWIGHIIGQDPDIAAKLGEEINKVVSGSSERLNALMGTGEPIELVLTEAKLVRDTCRSAIKKHLDSASNS</sequence>